<dbReference type="OrthoDB" id="2739686at2759"/>
<dbReference type="SUPFAM" id="SSF50939">
    <property type="entry name" value="Sialidases"/>
    <property type="match status" value="1"/>
</dbReference>
<gene>
    <name evidence="1" type="ORF">AOQ84DRAFT_296858</name>
</gene>
<keyword evidence="2" id="KW-1185">Reference proteome</keyword>
<evidence type="ECO:0000313" key="2">
    <source>
        <dbReference type="Proteomes" id="UP000250140"/>
    </source>
</evidence>
<evidence type="ECO:0000313" key="1">
    <source>
        <dbReference type="EMBL" id="OCL06527.1"/>
    </source>
</evidence>
<dbReference type="CDD" id="cd15482">
    <property type="entry name" value="Sialidase_non-viral"/>
    <property type="match status" value="1"/>
</dbReference>
<accession>A0A8E2JRA1</accession>
<dbReference type="GO" id="GO:0016787">
    <property type="term" value="F:hydrolase activity"/>
    <property type="evidence" value="ECO:0007669"/>
    <property type="project" value="UniProtKB-KW"/>
</dbReference>
<organism evidence="1 2">
    <name type="scientific">Glonium stellatum</name>
    <dbReference type="NCBI Taxonomy" id="574774"/>
    <lineage>
        <taxon>Eukaryota</taxon>
        <taxon>Fungi</taxon>
        <taxon>Dikarya</taxon>
        <taxon>Ascomycota</taxon>
        <taxon>Pezizomycotina</taxon>
        <taxon>Dothideomycetes</taxon>
        <taxon>Pleosporomycetidae</taxon>
        <taxon>Gloniales</taxon>
        <taxon>Gloniaceae</taxon>
        <taxon>Glonium</taxon>
    </lineage>
</organism>
<dbReference type="EMBL" id="KV750039">
    <property type="protein sequence ID" value="OCL06527.1"/>
    <property type="molecule type" value="Genomic_DNA"/>
</dbReference>
<dbReference type="AlphaFoldDB" id="A0A8E2JRA1"/>
<name>A0A8E2JRA1_9PEZI</name>
<keyword evidence="1" id="KW-0378">Hydrolase</keyword>
<dbReference type="PANTHER" id="PTHR38792:SF3">
    <property type="entry name" value="BNR_ASP-BOX REPEAT DOMAIN PROTEIN (AFU_ORTHOLOGUE AFUA_7G06430)-RELATED"/>
    <property type="match status" value="1"/>
</dbReference>
<dbReference type="PANTHER" id="PTHR38792">
    <property type="entry name" value="BNR/ASP-BOX REPEAT DOMAIN PROTEIN (AFU_ORTHOLOGUE AFUA_7G06430)-RELATED"/>
    <property type="match status" value="1"/>
</dbReference>
<dbReference type="Proteomes" id="UP000250140">
    <property type="component" value="Unassembled WGS sequence"/>
</dbReference>
<sequence>MGAGTYPRATVLTDGSLLGVYTAFSSGNNIITTIKSIDSGATWTALGTVAQGPTATKDIDNPFVHQLPSGRVLCTFRNHDRLNGAYMFYRITVCYSDDKGASWTYLSTPASDSNPVNGDWEPFLIDALDGSLQLYYSRENAANDQDSLLRRSTDGGLTWSSAQTISGSGITARDGMLGLARIAIGSSTLIAIFESLDPNTGLFTVHSVKSTDDGATWGSRNLVYSPGTGKNAGAPGIALIGNKLIASFGTDEDGGTWSTGSMRVVISSDGGSTWGTKTTIHGVPSLWAGVLDLTESTFLAMYESGGTSYAQKVSF</sequence>
<dbReference type="Gene3D" id="2.120.10.10">
    <property type="match status" value="1"/>
</dbReference>
<reference evidence="1 2" key="1">
    <citation type="journal article" date="2016" name="Nat. Commun.">
        <title>Ectomycorrhizal ecology is imprinted in the genome of the dominant symbiotic fungus Cenococcum geophilum.</title>
        <authorList>
            <consortium name="DOE Joint Genome Institute"/>
            <person name="Peter M."/>
            <person name="Kohler A."/>
            <person name="Ohm R.A."/>
            <person name="Kuo A."/>
            <person name="Krutzmann J."/>
            <person name="Morin E."/>
            <person name="Arend M."/>
            <person name="Barry K.W."/>
            <person name="Binder M."/>
            <person name="Choi C."/>
            <person name="Clum A."/>
            <person name="Copeland A."/>
            <person name="Grisel N."/>
            <person name="Haridas S."/>
            <person name="Kipfer T."/>
            <person name="LaButti K."/>
            <person name="Lindquist E."/>
            <person name="Lipzen A."/>
            <person name="Maire R."/>
            <person name="Meier B."/>
            <person name="Mihaltcheva S."/>
            <person name="Molinier V."/>
            <person name="Murat C."/>
            <person name="Poggeler S."/>
            <person name="Quandt C.A."/>
            <person name="Sperisen C."/>
            <person name="Tritt A."/>
            <person name="Tisserant E."/>
            <person name="Crous P.W."/>
            <person name="Henrissat B."/>
            <person name="Nehls U."/>
            <person name="Egli S."/>
            <person name="Spatafora J.W."/>
            <person name="Grigoriev I.V."/>
            <person name="Martin F.M."/>
        </authorList>
    </citation>
    <scope>NUCLEOTIDE SEQUENCE [LARGE SCALE GENOMIC DNA]</scope>
    <source>
        <strain evidence="1 2">CBS 207.34</strain>
    </source>
</reference>
<protein>
    <submittedName>
        <fullName evidence="1">Glycoside hydrolase family 93 protein</fullName>
    </submittedName>
</protein>
<dbReference type="InterPro" id="IPR036278">
    <property type="entry name" value="Sialidase_sf"/>
</dbReference>
<proteinExistence type="predicted"/>